<keyword evidence="2" id="KW-1185">Reference proteome</keyword>
<evidence type="ECO:0000313" key="2">
    <source>
        <dbReference type="Proteomes" id="UP000729357"/>
    </source>
</evidence>
<feature type="non-terminal residue" evidence="1">
    <location>
        <position position="109"/>
    </location>
</feature>
<comment type="caution">
    <text evidence="1">The sequence shown here is derived from an EMBL/GenBank/DDBJ whole genome shotgun (WGS) entry which is preliminary data.</text>
</comment>
<dbReference type="Proteomes" id="UP000729357">
    <property type="component" value="Unassembled WGS sequence"/>
</dbReference>
<evidence type="ECO:0000313" key="1">
    <source>
        <dbReference type="EMBL" id="KAG9971586.1"/>
    </source>
</evidence>
<protein>
    <submittedName>
        <fullName evidence="1">Uncharacterized protein</fullName>
    </submittedName>
</protein>
<sequence>MSHEHSHGTILPTTTTIASDLAEISSLREQIFGNASALFPDSGNMEIIVTAAEWPESGYYGARLIDINKRILLLGRLYAPSVPEALGQLLQATCDGIRDTFLLSHYRSI</sequence>
<reference evidence="1" key="2">
    <citation type="submission" date="2021-08" db="EMBL/GenBank/DDBJ databases">
        <authorList>
            <person name="Gostincar C."/>
            <person name="Sun X."/>
            <person name="Song Z."/>
            <person name="Gunde-Cimerman N."/>
        </authorList>
    </citation>
    <scope>NUCLEOTIDE SEQUENCE</scope>
    <source>
        <strain evidence="1">EXF-9298</strain>
    </source>
</reference>
<reference evidence="1" key="1">
    <citation type="journal article" date="2021" name="J Fungi (Basel)">
        <title>Virulence traits and population genomics of the black yeast Aureobasidium melanogenum.</title>
        <authorList>
            <person name="Cernosa A."/>
            <person name="Sun X."/>
            <person name="Gostincar C."/>
            <person name="Fang C."/>
            <person name="Gunde-Cimerman N."/>
            <person name="Song Z."/>
        </authorList>
    </citation>
    <scope>NUCLEOTIDE SEQUENCE</scope>
    <source>
        <strain evidence="1">EXF-9298</strain>
    </source>
</reference>
<proteinExistence type="predicted"/>
<gene>
    <name evidence="1" type="ORF">KCU98_g13777</name>
</gene>
<organism evidence="1 2">
    <name type="scientific">Aureobasidium melanogenum</name>
    <name type="common">Aureobasidium pullulans var. melanogenum</name>
    <dbReference type="NCBI Taxonomy" id="46634"/>
    <lineage>
        <taxon>Eukaryota</taxon>
        <taxon>Fungi</taxon>
        <taxon>Dikarya</taxon>
        <taxon>Ascomycota</taxon>
        <taxon>Pezizomycotina</taxon>
        <taxon>Dothideomycetes</taxon>
        <taxon>Dothideomycetidae</taxon>
        <taxon>Dothideales</taxon>
        <taxon>Saccotheciaceae</taxon>
        <taxon>Aureobasidium</taxon>
    </lineage>
</organism>
<dbReference type="EMBL" id="JAHFXS010002596">
    <property type="protein sequence ID" value="KAG9971586.1"/>
    <property type="molecule type" value="Genomic_DNA"/>
</dbReference>
<accession>A0A9P8FG97</accession>
<dbReference type="AlphaFoldDB" id="A0A9P8FG97"/>
<name>A0A9P8FG97_AURME</name>